<feature type="transmembrane region" description="Helical" evidence="1">
    <location>
        <begin position="143"/>
        <end position="166"/>
    </location>
</feature>
<keyword evidence="1" id="KW-0812">Transmembrane</keyword>
<dbReference type="EMBL" id="FTOD01000001">
    <property type="protein sequence ID" value="SIS40092.1"/>
    <property type="molecule type" value="Genomic_DNA"/>
</dbReference>
<protein>
    <submittedName>
        <fullName evidence="3">Membrane domain of glycerophosphoryl diester phosphodiesterase</fullName>
    </submittedName>
</protein>
<accession>A0A1N7ISM9</accession>
<keyword evidence="4" id="KW-1185">Reference proteome</keyword>
<feature type="transmembrane region" description="Helical" evidence="1">
    <location>
        <begin position="260"/>
        <end position="292"/>
    </location>
</feature>
<evidence type="ECO:0000313" key="4">
    <source>
        <dbReference type="Proteomes" id="UP000186795"/>
    </source>
</evidence>
<dbReference type="AlphaFoldDB" id="A0A1N7ISM9"/>
<proteinExistence type="predicted"/>
<keyword evidence="1" id="KW-0472">Membrane</keyword>
<feature type="transmembrane region" description="Helical" evidence="1">
    <location>
        <begin position="178"/>
        <end position="199"/>
    </location>
</feature>
<organism evidence="3 4">
    <name type="scientific">Kroppenstedtia eburnea</name>
    <dbReference type="NCBI Taxonomy" id="714067"/>
    <lineage>
        <taxon>Bacteria</taxon>
        <taxon>Bacillati</taxon>
        <taxon>Bacillota</taxon>
        <taxon>Bacilli</taxon>
        <taxon>Bacillales</taxon>
        <taxon>Thermoactinomycetaceae</taxon>
        <taxon>Kroppenstedtia</taxon>
    </lineage>
</organism>
<reference evidence="4" key="1">
    <citation type="submission" date="2017-01" db="EMBL/GenBank/DDBJ databases">
        <authorList>
            <person name="Varghese N."/>
            <person name="Submissions S."/>
        </authorList>
    </citation>
    <scope>NUCLEOTIDE SEQUENCE [LARGE SCALE GENOMIC DNA]</scope>
    <source>
        <strain evidence="4">DSM 45196</strain>
    </source>
</reference>
<evidence type="ECO:0000313" key="3">
    <source>
        <dbReference type="EMBL" id="SIS40092.1"/>
    </source>
</evidence>
<sequence length="315" mass="35642">MTEESSPIGTLRPWRFTEVLDGVFRTLRTNLRSVWMVCGTFIGLGTFFLYFSIYQLESGRGGLYFDPYEAPLSSSHPADWMLLVISGMVYILSYLFLGPLAGASVTGITRGFVRGEAALPLKHAFRLAVRFGGRTLVTMLIKWLLIMGAALVPLTPGLLVGLAGWWQVAPVFLLPGGLVSFGLLTFFYIRFFLAVPVILEENTAYWGALKRSWRLTRWSFWRTFGLLFMLTLILYVFNMLPSLAQLLLMIPAEMFLPPEWFWVANLIQAFLMAVLTALLAAPTWIVATLVYFERRVRKEGLDLIRETGRLEESAL</sequence>
<feature type="transmembrane region" description="Helical" evidence="1">
    <location>
        <begin position="34"/>
        <end position="53"/>
    </location>
</feature>
<keyword evidence="1" id="KW-1133">Transmembrane helix</keyword>
<gene>
    <name evidence="3" type="ORF">SAMN05421790_101319</name>
</gene>
<dbReference type="InterPro" id="IPR018476">
    <property type="entry name" value="GlyceroP-diester-Pdiesterase_M"/>
</dbReference>
<evidence type="ECO:0000256" key="1">
    <source>
        <dbReference type="SAM" id="Phobius"/>
    </source>
</evidence>
<feature type="transmembrane region" description="Helical" evidence="1">
    <location>
        <begin position="80"/>
        <end position="101"/>
    </location>
</feature>
<feature type="transmembrane region" description="Helical" evidence="1">
    <location>
        <begin position="220"/>
        <end position="240"/>
    </location>
</feature>
<dbReference type="OrthoDB" id="2375893at2"/>
<name>A0A1N7ISM9_9BACL</name>
<evidence type="ECO:0000259" key="2">
    <source>
        <dbReference type="Pfam" id="PF10110"/>
    </source>
</evidence>
<dbReference type="Pfam" id="PF10110">
    <property type="entry name" value="GPDPase_memb"/>
    <property type="match status" value="1"/>
</dbReference>
<dbReference type="Proteomes" id="UP000186795">
    <property type="component" value="Unassembled WGS sequence"/>
</dbReference>
<feature type="domain" description="Glycerophosphoryl diester phosphodiesterase membrane" evidence="2">
    <location>
        <begin position="181"/>
        <end position="293"/>
    </location>
</feature>
<dbReference type="RefSeq" id="WP_076522988.1">
    <property type="nucleotide sequence ID" value="NZ_CP048103.1"/>
</dbReference>